<dbReference type="PROSITE" id="PS50122">
    <property type="entry name" value="CHEB"/>
    <property type="match status" value="1"/>
</dbReference>
<keyword evidence="3" id="KW-0963">Cytoplasm</keyword>
<dbReference type="Proteomes" id="UP000199087">
    <property type="component" value="Unassembled WGS sequence"/>
</dbReference>
<keyword evidence="3 4" id="KW-0145">Chemotaxis</keyword>
<dbReference type="SMART" id="SM00448">
    <property type="entry name" value="REC"/>
    <property type="match status" value="1"/>
</dbReference>
<dbReference type="Pfam" id="PF01339">
    <property type="entry name" value="CheB_methylest"/>
    <property type="match status" value="1"/>
</dbReference>
<dbReference type="HAMAP" id="MF_00099">
    <property type="entry name" value="CheB_chemtxs"/>
    <property type="match status" value="1"/>
</dbReference>
<evidence type="ECO:0000259" key="7">
    <source>
        <dbReference type="PROSITE" id="PS50122"/>
    </source>
</evidence>
<evidence type="ECO:0000313" key="8">
    <source>
        <dbReference type="EMBL" id="CRK80944.1"/>
    </source>
</evidence>
<dbReference type="Gene3D" id="3.40.50.2300">
    <property type="match status" value="1"/>
</dbReference>
<comment type="domain">
    <text evidence="3">Contains a C-terminal catalytic domain, and an N-terminal region which modulates catalytic activity.</text>
</comment>
<dbReference type="AlphaFoldDB" id="A0A0U1NSA3"/>
<dbReference type="PANTHER" id="PTHR42872">
    <property type="entry name" value="PROTEIN-GLUTAMATE METHYLESTERASE/PROTEIN-GLUTAMINE GLUTAMINASE"/>
    <property type="match status" value="1"/>
</dbReference>
<dbReference type="EMBL" id="CVRB01000001">
    <property type="protein sequence ID" value="CRK80944.1"/>
    <property type="molecule type" value="Genomic_DNA"/>
</dbReference>
<dbReference type="GO" id="GO:0050568">
    <property type="term" value="F:protein-glutamine glutaminase activity"/>
    <property type="evidence" value="ECO:0007669"/>
    <property type="project" value="UniProtKB-UniRule"/>
</dbReference>
<dbReference type="InterPro" id="IPR008248">
    <property type="entry name" value="CheB-like"/>
</dbReference>
<feature type="domain" description="Response regulatory" evidence="6">
    <location>
        <begin position="5"/>
        <end position="122"/>
    </location>
</feature>
<feature type="modified residue" description="4-aspartylphosphate" evidence="3 5">
    <location>
        <position position="56"/>
    </location>
</feature>
<dbReference type="OrthoDB" id="9793421at2"/>
<proteinExistence type="inferred from homology"/>
<evidence type="ECO:0000313" key="9">
    <source>
        <dbReference type="Proteomes" id="UP000199087"/>
    </source>
</evidence>
<feature type="domain" description="CheB-type methylesterase" evidence="7">
    <location>
        <begin position="158"/>
        <end position="346"/>
    </location>
</feature>
<dbReference type="EC" id="3.1.1.61" evidence="3"/>
<dbReference type="PANTHER" id="PTHR42872:SF3">
    <property type="entry name" value="PROTEIN-GLUTAMATE METHYLESTERASE_PROTEIN-GLUTAMINE GLUTAMINASE 1"/>
    <property type="match status" value="1"/>
</dbReference>
<evidence type="ECO:0000256" key="2">
    <source>
        <dbReference type="ARBA" id="ARBA00048267"/>
    </source>
</evidence>
<dbReference type="NCBIfam" id="NF001965">
    <property type="entry name" value="PRK00742.1"/>
    <property type="match status" value="1"/>
</dbReference>
<evidence type="ECO:0000256" key="4">
    <source>
        <dbReference type="PROSITE-ProRule" id="PRU00050"/>
    </source>
</evidence>
<dbReference type="InterPro" id="IPR000673">
    <property type="entry name" value="Sig_transdc_resp-reg_Me-estase"/>
</dbReference>
<evidence type="ECO:0000259" key="6">
    <source>
        <dbReference type="PROSITE" id="PS50110"/>
    </source>
</evidence>
<organism evidence="8 9">
    <name type="scientific">Neobacillus massiliamazoniensis</name>
    <dbReference type="NCBI Taxonomy" id="1499688"/>
    <lineage>
        <taxon>Bacteria</taxon>
        <taxon>Bacillati</taxon>
        <taxon>Bacillota</taxon>
        <taxon>Bacilli</taxon>
        <taxon>Bacillales</taxon>
        <taxon>Bacillaceae</taxon>
        <taxon>Neobacillus</taxon>
    </lineage>
</organism>
<dbReference type="PROSITE" id="PS50110">
    <property type="entry name" value="RESPONSE_REGULATORY"/>
    <property type="match status" value="1"/>
</dbReference>
<dbReference type="GO" id="GO:0006935">
    <property type="term" value="P:chemotaxis"/>
    <property type="evidence" value="ECO:0007669"/>
    <property type="project" value="UniProtKB-UniRule"/>
</dbReference>
<sequence length="346" mass="38075">MKQYGVLVVDDSAFMRRAISLILEKDPQFIVVGIARNGEEAVEKIQRLKPDIVTMDVEMPVMNGLIALEQIMKTNPVPVVMLSSHTKEGANETIKALELGAVDFFLKDNLVKNRMDELHIQEFLVSLKGIAEATPSTVSSQAQLNRREESKMRQGEIKIIFIGCSTGGPSALQTILPRFPADFPIPIVVAQHMPPGFTKPLAERFNTICHLKVKEAENGQVIHPGTIYIAPSGYQTIFEKKPDGSVVFKVDNEVDVQALYKPSIDISLRSAAPTFEDRLLTVILTGMGSDGMQGSSIVKKYHGTVFVEAEGSCIVYGMPKAVLEAGFADGQYLLSNMYDEIIAYLQ</sequence>
<feature type="active site" evidence="3 4">
    <location>
        <position position="165"/>
    </location>
</feature>
<gene>
    <name evidence="3 8" type="primary">cheB</name>
    <name evidence="8" type="ORF">BN000_00835</name>
</gene>
<dbReference type="CDD" id="cd17541">
    <property type="entry name" value="REC_CheB-like"/>
    <property type="match status" value="1"/>
</dbReference>
<accession>A0A0U1NSA3</accession>
<comment type="subcellular location">
    <subcellularLocation>
        <location evidence="3">Cytoplasm</location>
    </subcellularLocation>
</comment>
<comment type="similarity">
    <text evidence="3">Belongs to the CheB family.</text>
</comment>
<protein>
    <recommendedName>
        <fullName evidence="3">Protein-glutamate methylesterase/protein-glutamine glutaminase</fullName>
        <ecNumber evidence="3">3.1.1.61</ecNumber>
        <ecNumber evidence="3">3.5.1.44</ecNumber>
    </recommendedName>
</protein>
<keyword evidence="9" id="KW-1185">Reference proteome</keyword>
<dbReference type="Pfam" id="PF00072">
    <property type="entry name" value="Response_reg"/>
    <property type="match status" value="1"/>
</dbReference>
<dbReference type="InterPro" id="IPR011006">
    <property type="entry name" value="CheY-like_superfamily"/>
</dbReference>
<dbReference type="RefSeq" id="WP_090631233.1">
    <property type="nucleotide sequence ID" value="NZ_CVRB01000001.1"/>
</dbReference>
<comment type="catalytic activity">
    <reaction evidence="3">
        <text>L-glutaminyl-[protein] + H2O = L-glutamyl-[protein] + NH4(+)</text>
        <dbReference type="Rhea" id="RHEA:16441"/>
        <dbReference type="Rhea" id="RHEA-COMP:10207"/>
        <dbReference type="Rhea" id="RHEA-COMP:10208"/>
        <dbReference type="ChEBI" id="CHEBI:15377"/>
        <dbReference type="ChEBI" id="CHEBI:28938"/>
        <dbReference type="ChEBI" id="CHEBI:29973"/>
        <dbReference type="ChEBI" id="CHEBI:30011"/>
        <dbReference type="EC" id="3.5.1.44"/>
    </reaction>
</comment>
<dbReference type="EC" id="3.5.1.44" evidence="3"/>
<dbReference type="InterPro" id="IPR035909">
    <property type="entry name" value="CheB_C"/>
</dbReference>
<dbReference type="STRING" id="1499688.BN000_00835"/>
<name>A0A0U1NSA3_9BACI</name>
<dbReference type="GO" id="GO:0008984">
    <property type="term" value="F:protein-glutamate methylesterase activity"/>
    <property type="evidence" value="ECO:0007669"/>
    <property type="project" value="UniProtKB-UniRule"/>
</dbReference>
<dbReference type="GO" id="GO:0000156">
    <property type="term" value="F:phosphorelay response regulator activity"/>
    <property type="evidence" value="ECO:0007669"/>
    <property type="project" value="InterPro"/>
</dbReference>
<keyword evidence="3 5" id="KW-0597">Phosphoprotein</keyword>
<dbReference type="Gene3D" id="3.40.50.180">
    <property type="entry name" value="Methylesterase CheB, C-terminal domain"/>
    <property type="match status" value="1"/>
</dbReference>
<comment type="function">
    <text evidence="3">Involved in chemotaxis. Part of a chemotaxis signal transduction system that modulates chemotaxis in response to various stimuli. Catalyzes the demethylation of specific methylglutamate residues introduced into the chemoreceptors (methyl-accepting chemotaxis proteins or MCP) by CheR. Also mediates the irreversible deamidation of specific glutamine residues to glutamic acid.</text>
</comment>
<feature type="active site" evidence="3 4">
    <location>
        <position position="290"/>
    </location>
</feature>
<feature type="active site" evidence="3 4">
    <location>
        <position position="192"/>
    </location>
</feature>
<comment type="catalytic activity">
    <reaction evidence="2 3">
        <text>[protein]-L-glutamate 5-O-methyl ester + H2O = L-glutamyl-[protein] + methanol + H(+)</text>
        <dbReference type="Rhea" id="RHEA:23236"/>
        <dbReference type="Rhea" id="RHEA-COMP:10208"/>
        <dbReference type="Rhea" id="RHEA-COMP:10311"/>
        <dbReference type="ChEBI" id="CHEBI:15377"/>
        <dbReference type="ChEBI" id="CHEBI:15378"/>
        <dbReference type="ChEBI" id="CHEBI:17790"/>
        <dbReference type="ChEBI" id="CHEBI:29973"/>
        <dbReference type="ChEBI" id="CHEBI:82795"/>
        <dbReference type="EC" id="3.1.1.61"/>
    </reaction>
</comment>
<dbReference type="SUPFAM" id="SSF52172">
    <property type="entry name" value="CheY-like"/>
    <property type="match status" value="1"/>
</dbReference>
<dbReference type="CDD" id="cd16432">
    <property type="entry name" value="CheB_Rec"/>
    <property type="match status" value="1"/>
</dbReference>
<dbReference type="SUPFAM" id="SSF52738">
    <property type="entry name" value="Methylesterase CheB, C-terminal domain"/>
    <property type="match status" value="1"/>
</dbReference>
<reference evidence="9" key="1">
    <citation type="submission" date="2015-05" db="EMBL/GenBank/DDBJ databases">
        <authorList>
            <person name="Urmite Genomes"/>
        </authorList>
    </citation>
    <scope>NUCLEOTIDE SEQUENCE [LARGE SCALE GENOMIC DNA]</scope>
    <source>
        <strain evidence="9">LF1</strain>
    </source>
</reference>
<evidence type="ECO:0000256" key="5">
    <source>
        <dbReference type="PROSITE-ProRule" id="PRU00169"/>
    </source>
</evidence>
<evidence type="ECO:0000256" key="1">
    <source>
        <dbReference type="ARBA" id="ARBA00022801"/>
    </source>
</evidence>
<dbReference type="GO" id="GO:0005737">
    <property type="term" value="C:cytoplasm"/>
    <property type="evidence" value="ECO:0007669"/>
    <property type="project" value="UniProtKB-SubCell"/>
</dbReference>
<comment type="PTM">
    <text evidence="3">Phosphorylated by CheA. Phosphorylation of the N-terminal regulatory domain activates the methylesterase activity.</text>
</comment>
<dbReference type="PIRSF" id="PIRSF000876">
    <property type="entry name" value="RR_chemtxs_CheB"/>
    <property type="match status" value="1"/>
</dbReference>
<dbReference type="InterPro" id="IPR001789">
    <property type="entry name" value="Sig_transdc_resp-reg_receiver"/>
</dbReference>
<keyword evidence="1 3" id="KW-0378">Hydrolase</keyword>
<evidence type="ECO:0000256" key="3">
    <source>
        <dbReference type="HAMAP-Rule" id="MF_00099"/>
    </source>
</evidence>